<dbReference type="InterPro" id="IPR007197">
    <property type="entry name" value="rSAM"/>
</dbReference>
<dbReference type="NCBIfam" id="TIGR00433">
    <property type="entry name" value="bioB"/>
    <property type="match status" value="1"/>
</dbReference>
<proteinExistence type="inferred from homology"/>
<evidence type="ECO:0000313" key="18">
    <source>
        <dbReference type="EMBL" id="RXR26196.1"/>
    </source>
</evidence>
<evidence type="ECO:0000256" key="11">
    <source>
        <dbReference type="ARBA" id="ARBA00023014"/>
    </source>
</evidence>
<dbReference type="InterPro" id="IPR058240">
    <property type="entry name" value="rSAM_sf"/>
</dbReference>
<dbReference type="FunFam" id="3.20.20.70:FF:000026">
    <property type="entry name" value="Biotin synthase"/>
    <property type="match status" value="1"/>
</dbReference>
<evidence type="ECO:0000256" key="9">
    <source>
        <dbReference type="ARBA" id="ARBA00022756"/>
    </source>
</evidence>
<evidence type="ECO:0000256" key="6">
    <source>
        <dbReference type="ARBA" id="ARBA00022691"/>
    </source>
</evidence>
<comment type="catalytic activity">
    <reaction evidence="12 15">
        <text>(4R,5S)-dethiobiotin + (sulfur carrier)-SH + 2 reduced [2Fe-2S]-[ferredoxin] + 2 S-adenosyl-L-methionine = (sulfur carrier)-H + biotin + 2 5'-deoxyadenosine + 2 L-methionine + 2 oxidized [2Fe-2S]-[ferredoxin]</text>
        <dbReference type="Rhea" id="RHEA:22060"/>
        <dbReference type="Rhea" id="RHEA-COMP:10000"/>
        <dbReference type="Rhea" id="RHEA-COMP:10001"/>
        <dbReference type="Rhea" id="RHEA-COMP:14737"/>
        <dbReference type="Rhea" id="RHEA-COMP:14739"/>
        <dbReference type="ChEBI" id="CHEBI:17319"/>
        <dbReference type="ChEBI" id="CHEBI:29917"/>
        <dbReference type="ChEBI" id="CHEBI:33737"/>
        <dbReference type="ChEBI" id="CHEBI:33738"/>
        <dbReference type="ChEBI" id="CHEBI:57586"/>
        <dbReference type="ChEBI" id="CHEBI:57844"/>
        <dbReference type="ChEBI" id="CHEBI:59789"/>
        <dbReference type="ChEBI" id="CHEBI:64428"/>
        <dbReference type="ChEBI" id="CHEBI:149473"/>
        <dbReference type="EC" id="2.8.1.6"/>
    </reaction>
</comment>
<reference evidence="20 21" key="1">
    <citation type="submission" date="2019-01" db="EMBL/GenBank/DDBJ databases">
        <title>Oerskovia turbata Genome sequencing and assembly.</title>
        <authorList>
            <person name="Dou T."/>
        </authorList>
    </citation>
    <scope>NUCLEOTIDE SEQUENCE [LARGE SCALE GENOMIC DNA]</scope>
    <source>
        <strain evidence="19 20">JCM12123</strain>
        <strain evidence="18 21">JCM3160</strain>
    </source>
</reference>
<dbReference type="EC" id="2.8.1.6" evidence="3 15"/>
<dbReference type="Pfam" id="PF06968">
    <property type="entry name" value="BATS"/>
    <property type="match status" value="1"/>
</dbReference>
<evidence type="ECO:0000256" key="16">
    <source>
        <dbReference type="SAM" id="MobiDB-lite"/>
    </source>
</evidence>
<dbReference type="HAMAP" id="MF_01694">
    <property type="entry name" value="BioB"/>
    <property type="match status" value="1"/>
</dbReference>
<name>A0A4Q1L3W5_9CELL</name>
<dbReference type="SFLD" id="SFLDG01060">
    <property type="entry name" value="BATS_domain_containing"/>
    <property type="match status" value="1"/>
</dbReference>
<dbReference type="UniPathway" id="UPA00078">
    <property type="reaction ID" value="UER00162"/>
</dbReference>
<dbReference type="InterPro" id="IPR013785">
    <property type="entry name" value="Aldolase_TIM"/>
</dbReference>
<evidence type="ECO:0000256" key="15">
    <source>
        <dbReference type="HAMAP-Rule" id="MF_01694"/>
    </source>
</evidence>
<feature type="region of interest" description="Disordered" evidence="16">
    <location>
        <begin position="1"/>
        <end position="47"/>
    </location>
</feature>
<dbReference type="OrthoDB" id="9786826at2"/>
<dbReference type="GO" id="GO:0051539">
    <property type="term" value="F:4 iron, 4 sulfur cluster binding"/>
    <property type="evidence" value="ECO:0007669"/>
    <property type="project" value="UniProtKB-KW"/>
</dbReference>
<dbReference type="GO" id="GO:0009102">
    <property type="term" value="P:biotin biosynthetic process"/>
    <property type="evidence" value="ECO:0007669"/>
    <property type="project" value="UniProtKB-UniRule"/>
</dbReference>
<comment type="function">
    <text evidence="13 15">Catalyzes the conversion of dethiobiotin (DTB) to biotin by the insertion of a sulfur atom into dethiobiotin via a radical-based mechanism.</text>
</comment>
<dbReference type="EMBL" id="SDJQ01000001">
    <property type="protein sequence ID" value="RXR36698.1"/>
    <property type="molecule type" value="Genomic_DNA"/>
</dbReference>
<keyword evidence="6 15" id="KW-0949">S-adenosyl-L-methionine</keyword>
<evidence type="ECO:0000313" key="19">
    <source>
        <dbReference type="EMBL" id="RXR36698.1"/>
    </source>
</evidence>
<keyword evidence="11 15" id="KW-0411">Iron-sulfur</keyword>
<comment type="cofactor">
    <cofactor evidence="15">
        <name>[2Fe-2S] cluster</name>
        <dbReference type="ChEBI" id="CHEBI:190135"/>
    </cofactor>
    <text evidence="15">Binds 1 [2Fe-2S] cluster. The cluster is coordinated with 3 cysteines and 1 arginine.</text>
</comment>
<evidence type="ECO:0000256" key="10">
    <source>
        <dbReference type="ARBA" id="ARBA00023004"/>
    </source>
</evidence>
<comment type="subunit">
    <text evidence="2 15">Homodimer.</text>
</comment>
<evidence type="ECO:0000259" key="17">
    <source>
        <dbReference type="PROSITE" id="PS51918"/>
    </source>
</evidence>
<dbReference type="EMBL" id="SDJR01000004">
    <property type="protein sequence ID" value="RXR26196.1"/>
    <property type="molecule type" value="Genomic_DNA"/>
</dbReference>
<keyword evidence="4 15" id="KW-0004">4Fe-4S</keyword>
<evidence type="ECO:0000256" key="5">
    <source>
        <dbReference type="ARBA" id="ARBA00022679"/>
    </source>
</evidence>
<keyword evidence="7 15" id="KW-0001">2Fe-2S</keyword>
<evidence type="ECO:0000256" key="3">
    <source>
        <dbReference type="ARBA" id="ARBA00012236"/>
    </source>
</evidence>
<dbReference type="SMART" id="SM00876">
    <property type="entry name" value="BATS"/>
    <property type="match status" value="1"/>
</dbReference>
<evidence type="ECO:0000256" key="7">
    <source>
        <dbReference type="ARBA" id="ARBA00022714"/>
    </source>
</evidence>
<feature type="binding site" evidence="15">
    <location>
        <position position="181"/>
    </location>
    <ligand>
        <name>[2Fe-2S] cluster</name>
        <dbReference type="ChEBI" id="CHEBI:190135"/>
    </ligand>
</feature>
<dbReference type="PANTHER" id="PTHR22976:SF2">
    <property type="entry name" value="BIOTIN SYNTHASE, MITOCHONDRIAL"/>
    <property type="match status" value="1"/>
</dbReference>
<comment type="caution">
    <text evidence="19">The sequence shown here is derived from an EMBL/GenBank/DDBJ whole genome shotgun (WGS) entry which is preliminary data.</text>
</comment>
<dbReference type="Proteomes" id="UP000290517">
    <property type="component" value="Unassembled WGS sequence"/>
</dbReference>
<feature type="binding site" evidence="15">
    <location>
        <position position="214"/>
    </location>
    <ligand>
        <name>[2Fe-2S] cluster</name>
        <dbReference type="ChEBI" id="CHEBI:190135"/>
    </ligand>
</feature>
<feature type="compositionally biased region" description="Low complexity" evidence="16">
    <location>
        <begin position="397"/>
        <end position="406"/>
    </location>
</feature>
<feature type="binding site" evidence="15">
    <location>
        <position position="141"/>
    </location>
    <ligand>
        <name>[4Fe-4S] cluster</name>
        <dbReference type="ChEBI" id="CHEBI:49883"/>
        <note>4Fe-4S-S-AdoMet</note>
    </ligand>
</feature>
<comment type="pathway">
    <text evidence="1 15">Cofactor biosynthesis; biotin biosynthesis; biotin from 7,8-diaminononanoate: step 2/2.</text>
</comment>
<dbReference type="InterPro" id="IPR002684">
    <property type="entry name" value="Biotin_synth/BioAB"/>
</dbReference>
<dbReference type="PANTHER" id="PTHR22976">
    <property type="entry name" value="BIOTIN SYNTHASE"/>
    <property type="match status" value="1"/>
</dbReference>
<dbReference type="AlphaFoldDB" id="A0A4Q1L3W5"/>
<dbReference type="SUPFAM" id="SSF102114">
    <property type="entry name" value="Radical SAM enzymes"/>
    <property type="match status" value="1"/>
</dbReference>
<dbReference type="Gene3D" id="3.20.20.70">
    <property type="entry name" value="Aldolase class I"/>
    <property type="match status" value="1"/>
</dbReference>
<evidence type="ECO:0000256" key="4">
    <source>
        <dbReference type="ARBA" id="ARBA00022485"/>
    </source>
</evidence>
<dbReference type="STRING" id="1713.GCA_000718325_02076"/>
<accession>A0A4Q1L3W5</accession>
<evidence type="ECO:0000313" key="20">
    <source>
        <dbReference type="Proteomes" id="UP000289805"/>
    </source>
</evidence>
<keyword evidence="9 15" id="KW-0093">Biotin biosynthesis</keyword>
<dbReference type="SFLD" id="SFLDG01278">
    <property type="entry name" value="biotin_synthase_like"/>
    <property type="match status" value="1"/>
</dbReference>
<dbReference type="CDD" id="cd01335">
    <property type="entry name" value="Radical_SAM"/>
    <property type="match status" value="1"/>
</dbReference>
<dbReference type="GO" id="GO:0004076">
    <property type="term" value="F:biotin synthase activity"/>
    <property type="evidence" value="ECO:0007669"/>
    <property type="project" value="UniProtKB-UniRule"/>
</dbReference>
<keyword evidence="8 15" id="KW-0479">Metal-binding</keyword>
<sequence>MVSSDGPAPTRGPGSWRKATTRCRPTQRAVGRLVQVGRGEGEPRREGSWVVNPLPALRADRLAQDHDDPHEARALFDVLVAQGLRDESPTRAQALAVLRTDDDDLLDLVAAAGRVRRHRFGRRVRLNYLVNLRSGLCPEDCTYCSQRLGSTAQVLTYSWLSTEDAVAAARAGVEGGARRVCLVASGRGPSDRDVARVSAMVDGIKREHPDVEVCVCLGLLRDGQAERLAAAGADAYNHNLNTSEATYADICTTHEYADRVETVERARGAGLSPCSGLIAGMGESDEDLVDVALALRDLGADSVPVNFLVPFDGTPLAGTWDLTPQRCLRILAMVRFVCPTAELRLAAGREVHLRSLQPLALEIVSSIFLGDYLTSEGQAAQADLDLLADGGFEIDEGPGAAGARGTPGDRSEVRDPSVVASSEPGVTVRRRGPGTAVAPNA</sequence>
<feature type="binding site" evidence="15">
    <location>
        <position position="144"/>
    </location>
    <ligand>
        <name>[4Fe-4S] cluster</name>
        <dbReference type="ChEBI" id="CHEBI:49883"/>
        <note>4Fe-4S-S-AdoMet</note>
    </ligand>
</feature>
<feature type="binding site" evidence="15">
    <location>
        <position position="274"/>
    </location>
    <ligand>
        <name>[2Fe-2S] cluster</name>
        <dbReference type="ChEBI" id="CHEBI:190135"/>
    </ligand>
</feature>
<feature type="domain" description="Radical SAM core" evidence="17">
    <location>
        <begin position="119"/>
        <end position="346"/>
    </location>
</feature>
<dbReference type="SFLD" id="SFLDS00029">
    <property type="entry name" value="Radical_SAM"/>
    <property type="match status" value="1"/>
</dbReference>
<feature type="binding site" evidence="15">
    <location>
        <position position="137"/>
    </location>
    <ligand>
        <name>[4Fe-4S] cluster</name>
        <dbReference type="ChEBI" id="CHEBI:49883"/>
        <note>4Fe-4S-S-AdoMet</note>
    </ligand>
</feature>
<evidence type="ECO:0000256" key="13">
    <source>
        <dbReference type="ARBA" id="ARBA00057568"/>
    </source>
</evidence>
<feature type="region of interest" description="Disordered" evidence="16">
    <location>
        <begin position="397"/>
        <end position="441"/>
    </location>
</feature>
<evidence type="ECO:0000256" key="8">
    <source>
        <dbReference type="ARBA" id="ARBA00022723"/>
    </source>
</evidence>
<gene>
    <name evidence="15 19" type="primary">bioB</name>
    <name evidence="18" type="ORF">EQW73_07585</name>
    <name evidence="19" type="ORF">EQW78_00640</name>
</gene>
<dbReference type="Pfam" id="PF04055">
    <property type="entry name" value="Radical_SAM"/>
    <property type="match status" value="1"/>
</dbReference>
<keyword evidence="21" id="KW-1185">Reference proteome</keyword>
<feature type="binding site" evidence="15">
    <location>
        <position position="344"/>
    </location>
    <ligand>
        <name>[2Fe-2S] cluster</name>
        <dbReference type="ChEBI" id="CHEBI:190135"/>
    </ligand>
</feature>
<comment type="cofactor">
    <cofactor evidence="15">
        <name>[4Fe-4S] cluster</name>
        <dbReference type="ChEBI" id="CHEBI:49883"/>
    </cofactor>
    <text evidence="15">Binds 1 [4Fe-4S] cluster. The cluster is coordinated with 3 cysteines and an exchangeable S-adenosyl-L-methionine.</text>
</comment>
<dbReference type="GO" id="GO:0051537">
    <property type="term" value="F:2 iron, 2 sulfur cluster binding"/>
    <property type="evidence" value="ECO:0007669"/>
    <property type="project" value="UniProtKB-KW"/>
</dbReference>
<protein>
    <recommendedName>
        <fullName evidence="14 15">Biotin synthase</fullName>
        <ecNumber evidence="3 15">2.8.1.6</ecNumber>
    </recommendedName>
</protein>
<dbReference type="SMART" id="SM00729">
    <property type="entry name" value="Elp3"/>
    <property type="match status" value="1"/>
</dbReference>
<evidence type="ECO:0000256" key="12">
    <source>
        <dbReference type="ARBA" id="ARBA00051157"/>
    </source>
</evidence>
<keyword evidence="10 15" id="KW-0408">Iron</keyword>
<dbReference type="PROSITE" id="PS51918">
    <property type="entry name" value="RADICAL_SAM"/>
    <property type="match status" value="1"/>
</dbReference>
<evidence type="ECO:0000256" key="2">
    <source>
        <dbReference type="ARBA" id="ARBA00011738"/>
    </source>
</evidence>
<dbReference type="InterPro" id="IPR006638">
    <property type="entry name" value="Elp3/MiaA/NifB-like_rSAM"/>
</dbReference>
<dbReference type="InterPro" id="IPR010722">
    <property type="entry name" value="BATS_dom"/>
</dbReference>
<organism evidence="19 20">
    <name type="scientific">Oerskovia turbata</name>
    <dbReference type="NCBI Taxonomy" id="1713"/>
    <lineage>
        <taxon>Bacteria</taxon>
        <taxon>Bacillati</taxon>
        <taxon>Actinomycetota</taxon>
        <taxon>Actinomycetes</taxon>
        <taxon>Micrococcales</taxon>
        <taxon>Cellulomonadaceae</taxon>
        <taxon>Oerskovia</taxon>
    </lineage>
</organism>
<comment type="similarity">
    <text evidence="15">Belongs to the radical SAM superfamily. Biotin synthase family.</text>
</comment>
<dbReference type="GO" id="GO:0005506">
    <property type="term" value="F:iron ion binding"/>
    <property type="evidence" value="ECO:0007669"/>
    <property type="project" value="UniProtKB-UniRule"/>
</dbReference>
<evidence type="ECO:0000256" key="1">
    <source>
        <dbReference type="ARBA" id="ARBA00004942"/>
    </source>
</evidence>
<keyword evidence="5 15" id="KW-0808">Transferase</keyword>
<evidence type="ECO:0000256" key="14">
    <source>
        <dbReference type="ARBA" id="ARBA00070199"/>
    </source>
</evidence>
<evidence type="ECO:0000313" key="21">
    <source>
        <dbReference type="Proteomes" id="UP000290517"/>
    </source>
</evidence>
<dbReference type="Proteomes" id="UP000289805">
    <property type="component" value="Unassembled WGS sequence"/>
</dbReference>